<evidence type="ECO:0000313" key="3">
    <source>
        <dbReference type="Proteomes" id="UP000277858"/>
    </source>
</evidence>
<name>A0A3S5EV51_9ACTN</name>
<dbReference type="RefSeq" id="WP_126412642.1">
    <property type="nucleotide sequence ID" value="NZ_JAKDOF010000204.1"/>
</dbReference>
<feature type="compositionally biased region" description="Low complexity" evidence="1">
    <location>
        <begin position="158"/>
        <end position="180"/>
    </location>
</feature>
<organism evidence="2 3">
    <name type="scientific">Acidipropionibacterium jensenii</name>
    <dbReference type="NCBI Taxonomy" id="1749"/>
    <lineage>
        <taxon>Bacteria</taxon>
        <taxon>Bacillati</taxon>
        <taxon>Actinomycetota</taxon>
        <taxon>Actinomycetes</taxon>
        <taxon>Propionibacteriales</taxon>
        <taxon>Propionibacteriaceae</taxon>
        <taxon>Acidipropionibacterium</taxon>
    </lineage>
</organism>
<evidence type="ECO:0000256" key="1">
    <source>
        <dbReference type="SAM" id="MobiDB-lite"/>
    </source>
</evidence>
<gene>
    <name evidence="2" type="ORF">NCTC13652_00978</name>
</gene>
<reference evidence="2 3" key="1">
    <citation type="submission" date="2018-12" db="EMBL/GenBank/DDBJ databases">
        <authorList>
            <consortium name="Pathogen Informatics"/>
        </authorList>
    </citation>
    <scope>NUCLEOTIDE SEQUENCE [LARGE SCALE GENOMIC DNA]</scope>
    <source>
        <strain evidence="2 3">NCTC13652</strain>
    </source>
</reference>
<feature type="region of interest" description="Disordered" evidence="1">
    <location>
        <begin position="149"/>
        <end position="201"/>
    </location>
</feature>
<sequence length="284" mass="29092">MSRKIVIPGVTFTGPALRDDPIINAGSLLLVDVNHPVAPWASIPAAGALIPNIARAQASTLIGSTADADVCPVITTGRTPPAITLTSKGSLRMASTGPVNGWHIKYPPAIIGYIKANPAHRLGLCLWCGLDGPSTAVVSGIWTYLTTDSRSTTDNTKSSYSRFSPTSSSMNSAGSSGTQSPSGNTTVSPREIVASSGTSDDNCATAVTAQKYSRIIGTGNVPASPTMAGIPNGAGASLVFHRFYLEDLTASGRTLAALTAADQALYQAAFAAGGRYSATEYTGV</sequence>
<dbReference type="OrthoDB" id="6836702at2"/>
<dbReference type="Proteomes" id="UP000277858">
    <property type="component" value="Chromosome"/>
</dbReference>
<proteinExistence type="predicted"/>
<evidence type="ECO:0000313" key="2">
    <source>
        <dbReference type="EMBL" id="VEI02793.1"/>
    </source>
</evidence>
<accession>A0A3S5EV51</accession>
<dbReference type="AlphaFoldDB" id="A0A3S5EV51"/>
<protein>
    <submittedName>
        <fullName evidence="2">Uncharacterized protein</fullName>
    </submittedName>
</protein>
<keyword evidence="3" id="KW-1185">Reference proteome</keyword>
<dbReference type="EMBL" id="LR134473">
    <property type="protein sequence ID" value="VEI02793.1"/>
    <property type="molecule type" value="Genomic_DNA"/>
</dbReference>